<keyword evidence="1" id="KW-0472">Membrane</keyword>
<accession>A8IF74</accession>
<evidence type="ECO:0000313" key="2">
    <source>
        <dbReference type="EMBL" id="BAF89584.1"/>
    </source>
</evidence>
<evidence type="ECO:0000256" key="1">
    <source>
        <dbReference type="SAM" id="Phobius"/>
    </source>
</evidence>
<organism evidence="2 3">
    <name type="scientific">Azorhizobium caulinodans (strain ATCC 43989 / DSM 5975 / JCM 20966 / LMG 6465 / NBRC 14845 / NCIMB 13405 / ORS 571)</name>
    <dbReference type="NCBI Taxonomy" id="438753"/>
    <lineage>
        <taxon>Bacteria</taxon>
        <taxon>Pseudomonadati</taxon>
        <taxon>Pseudomonadota</taxon>
        <taxon>Alphaproteobacteria</taxon>
        <taxon>Hyphomicrobiales</taxon>
        <taxon>Xanthobacteraceae</taxon>
        <taxon>Azorhizobium</taxon>
    </lineage>
</organism>
<dbReference type="AlphaFoldDB" id="A8IF74"/>
<reference evidence="2 3" key="1">
    <citation type="journal article" date="2007" name="Appl. Environ. Microbiol.">
        <title>Rhizobial factors required for stem nodule maturation and maintenance in Sesbania rostrata-Azorhizobium caulinodans ORS571 symbiosis.</title>
        <authorList>
            <person name="Suzuki S."/>
            <person name="Aono T."/>
            <person name="Lee KB."/>
            <person name="Suzuki T."/>
            <person name="Liu CT."/>
            <person name="Miwa H."/>
            <person name="Wakao S."/>
            <person name="Iki T."/>
            <person name="Oyaizu H."/>
        </authorList>
    </citation>
    <scope>NUCLEOTIDE SEQUENCE [LARGE SCALE GENOMIC DNA]</scope>
    <source>
        <strain evidence="3">ATCC 43989 / DSM 5975 / JCM 20966 / LMG 6465 / NBRC 14845 / NCIMB 13405 / ORS 571</strain>
    </source>
</reference>
<feature type="transmembrane region" description="Helical" evidence="1">
    <location>
        <begin position="12"/>
        <end position="31"/>
    </location>
</feature>
<reference evidence="2 3" key="3">
    <citation type="journal article" date="2008" name="BMC Genomics">
        <title>The genome of the versatile nitrogen fixer Azorhizobium caulinodans ORS571.</title>
        <authorList>
            <person name="Lee KB."/>
            <person name="Backer P.D."/>
            <person name="Aono T."/>
            <person name="Liu CT."/>
            <person name="Suzuki S."/>
            <person name="Suzuki T."/>
            <person name="Kaneko T."/>
            <person name="Yamada M."/>
            <person name="Tabata S."/>
            <person name="Kupfer D.M."/>
            <person name="Najar F.Z."/>
            <person name="Wiley G.B."/>
            <person name="Roe B."/>
            <person name="Binnewies T.T."/>
            <person name="Ussery D.W."/>
            <person name="D'Haeze W."/>
            <person name="Herder J.D."/>
            <person name="Gevers D."/>
            <person name="Vereecke D."/>
            <person name="Holsters M."/>
            <person name="Oyaizu H."/>
        </authorList>
    </citation>
    <scope>NUCLEOTIDE SEQUENCE [LARGE SCALE GENOMIC DNA]</scope>
    <source>
        <strain evidence="3">ATCC 43989 / DSM 5975 / JCM 20966 / LMG 6465 / NBRC 14845 / NCIMB 13405 / ORS 571</strain>
    </source>
</reference>
<keyword evidence="1" id="KW-1133">Transmembrane helix</keyword>
<protein>
    <submittedName>
        <fullName evidence="2">Uncharacterized protein</fullName>
    </submittedName>
</protein>
<proteinExistence type="predicted"/>
<dbReference type="HOGENOM" id="CLU_2821804_0_0_5"/>
<dbReference type="Proteomes" id="UP000000270">
    <property type="component" value="Chromosome"/>
</dbReference>
<sequence length="66" mass="7205">MIEFVLSNLDALLNVLFALHALAVAIVNLTPTPKDDELVGKAYKVIEFLAGILNRTAKELPGERSQ</sequence>
<dbReference type="eggNOG" id="ENOG502ZQ5P">
    <property type="taxonomic scope" value="Bacteria"/>
</dbReference>
<reference evidence="2 3" key="5">
    <citation type="journal article" date="2010" name="Appl. Environ. Microbiol.">
        <title>phrR-like gene praR of Azorhizobium caulinodans ORS571 is essential for symbiosis with Sesbania rostrata and is involved in expression of reb genes.</title>
        <authorList>
            <person name="Akiba N."/>
            <person name="Aono T."/>
            <person name="Toyazaki H."/>
            <person name="Sato S."/>
            <person name="Oyaizu H."/>
        </authorList>
    </citation>
    <scope>NUCLEOTIDE SEQUENCE [LARGE SCALE GENOMIC DNA]</scope>
    <source>
        <strain evidence="3">ATCC 43989 / DSM 5975 / JCM 20966 / LMG 6465 / NBRC 14845 / NCIMB 13405 / ORS 571</strain>
    </source>
</reference>
<reference evidence="2 3" key="4">
    <citation type="journal article" date="2009" name="Appl. Environ. Microbiol.">
        <title>Comparative genome-wide transcriptional profiling of Azorhizobium caulinodans ORS571 grown under free-living and symbiotic conditions.</title>
        <authorList>
            <person name="Tsukada S."/>
            <person name="Aono T."/>
            <person name="Akiba N."/>
            <person name="Lee KB."/>
            <person name="Liu CT."/>
            <person name="Toyazaki H."/>
            <person name="Oyaizu H."/>
        </authorList>
    </citation>
    <scope>NUCLEOTIDE SEQUENCE [LARGE SCALE GENOMIC DNA]</scope>
    <source>
        <strain evidence="3">ATCC 43989 / DSM 5975 / JCM 20966 / LMG 6465 / NBRC 14845 / NCIMB 13405 / ORS 571</strain>
    </source>
</reference>
<dbReference type="RefSeq" id="WP_012172109.1">
    <property type="nucleotide sequence ID" value="NC_009937.1"/>
</dbReference>
<evidence type="ECO:0000313" key="3">
    <source>
        <dbReference type="Proteomes" id="UP000000270"/>
    </source>
</evidence>
<keyword evidence="3" id="KW-1185">Reference proteome</keyword>
<gene>
    <name evidence="2" type="ordered locus">AZC_3586</name>
</gene>
<dbReference type="KEGG" id="azc:AZC_3586"/>
<dbReference type="STRING" id="438753.AZC_3586"/>
<reference evidence="3" key="2">
    <citation type="submission" date="2007-04" db="EMBL/GenBank/DDBJ databases">
        <title>Complete genome sequence of the nitrogen-fixing bacterium Azorhizobium caulinodans ORS571.</title>
        <authorList>
            <person name="Lee K.B."/>
            <person name="Backer P.D."/>
            <person name="Aono T."/>
            <person name="Liu C.T."/>
            <person name="Suzuki S."/>
            <person name="Suzuki T."/>
            <person name="Kaneko T."/>
            <person name="Yamada M."/>
            <person name="Tabata S."/>
            <person name="Kupfer D.M."/>
            <person name="Najar F.Z."/>
            <person name="Wiley G.B."/>
            <person name="Roe B."/>
            <person name="Binnewies T."/>
            <person name="Ussery D."/>
            <person name="Vereecke D."/>
            <person name="Gevers D."/>
            <person name="Holsters M."/>
            <person name="Oyaizu H."/>
        </authorList>
    </citation>
    <scope>NUCLEOTIDE SEQUENCE [LARGE SCALE GENOMIC DNA]</scope>
    <source>
        <strain evidence="3">ATCC 43989 / DSM 5975 / JCM 20966 / LMG 6465 / NBRC 14845 / NCIMB 13405 / ORS 571</strain>
    </source>
</reference>
<dbReference type="EMBL" id="AP009384">
    <property type="protein sequence ID" value="BAF89584.1"/>
    <property type="molecule type" value="Genomic_DNA"/>
</dbReference>
<keyword evidence="1" id="KW-0812">Transmembrane</keyword>
<reference evidence="2 3" key="6">
    <citation type="journal article" date="2011" name="Appl. Environ. Microbiol.">
        <title>Involvement of the azorhizobial chromosome partition gene (parA) in the onset of bacteroid differentiation during Sesbania rostrata stem nodule development.</title>
        <authorList>
            <person name="Liu CT."/>
            <person name="Lee KB."/>
            <person name="Wang YS."/>
            <person name="Peng MH."/>
            <person name="Lee KT."/>
            <person name="Suzuki S."/>
            <person name="Suzuki T."/>
            <person name="Oyaizu H."/>
        </authorList>
    </citation>
    <scope>NUCLEOTIDE SEQUENCE [LARGE SCALE GENOMIC DNA]</scope>
    <source>
        <strain evidence="3">ATCC 43989 / DSM 5975 / JCM 20966 / LMG 6465 / NBRC 14845 / NCIMB 13405 / ORS 571</strain>
    </source>
</reference>
<name>A8IF74_AZOC5</name>